<dbReference type="GO" id="GO:0003824">
    <property type="term" value="F:catalytic activity"/>
    <property type="evidence" value="ECO:0007669"/>
    <property type="project" value="InterPro"/>
</dbReference>
<dbReference type="Pfam" id="PF03476">
    <property type="entry name" value="MOSC_N"/>
    <property type="match status" value="1"/>
</dbReference>
<gene>
    <name evidence="2" type="ORF">G7K_0715-t1</name>
</gene>
<keyword evidence="3" id="KW-1185">Reference proteome</keyword>
<dbReference type="EMBL" id="BACD03000004">
    <property type="protein sequence ID" value="GAO46484.1"/>
    <property type="molecule type" value="Genomic_DNA"/>
</dbReference>
<comment type="caution">
    <text evidence="2">The sequence shown here is derived from an EMBL/GenBank/DDBJ whole genome shotgun (WGS) entry which is preliminary data.</text>
</comment>
<dbReference type="Proteomes" id="UP000033140">
    <property type="component" value="Unassembled WGS sequence"/>
</dbReference>
<dbReference type="AlphaFoldDB" id="A0A0E9N9I5"/>
<dbReference type="InterPro" id="IPR011037">
    <property type="entry name" value="Pyrv_Knase-like_insert_dom_sf"/>
</dbReference>
<dbReference type="Pfam" id="PF03473">
    <property type="entry name" value="MOSC"/>
    <property type="match status" value="1"/>
</dbReference>
<evidence type="ECO:0000259" key="1">
    <source>
        <dbReference type="PROSITE" id="PS51340"/>
    </source>
</evidence>
<name>A0A0E9N9I5_SAICN</name>
<protein>
    <recommendedName>
        <fullName evidence="1">MOSC domain-containing protein</fullName>
    </recommendedName>
</protein>
<evidence type="ECO:0000313" key="2">
    <source>
        <dbReference type="EMBL" id="GAO46484.1"/>
    </source>
</evidence>
<dbReference type="GO" id="GO:0030170">
    <property type="term" value="F:pyridoxal phosphate binding"/>
    <property type="evidence" value="ECO:0007669"/>
    <property type="project" value="InterPro"/>
</dbReference>
<dbReference type="PROSITE" id="PS51340">
    <property type="entry name" value="MOSC"/>
    <property type="match status" value="1"/>
</dbReference>
<dbReference type="PANTHER" id="PTHR14237:SF19">
    <property type="entry name" value="MITOCHONDRIAL AMIDOXIME REDUCING COMPONENT 1"/>
    <property type="match status" value="1"/>
</dbReference>
<proteinExistence type="predicted"/>
<dbReference type="InterPro" id="IPR005302">
    <property type="entry name" value="MoCF_Sase_C"/>
</dbReference>
<dbReference type="GO" id="GO:0030151">
    <property type="term" value="F:molybdenum ion binding"/>
    <property type="evidence" value="ECO:0007669"/>
    <property type="project" value="InterPro"/>
</dbReference>
<dbReference type="InterPro" id="IPR005303">
    <property type="entry name" value="MOCOS_middle"/>
</dbReference>
<reference evidence="2 3" key="1">
    <citation type="journal article" date="2011" name="J. Gen. Appl. Microbiol.">
        <title>Draft genome sequencing of the enigmatic yeast Saitoella complicata.</title>
        <authorList>
            <person name="Nishida H."/>
            <person name="Hamamoto M."/>
            <person name="Sugiyama J."/>
        </authorList>
    </citation>
    <scope>NUCLEOTIDE SEQUENCE [LARGE SCALE GENOMIC DNA]</scope>
    <source>
        <strain evidence="2 3">NRRL Y-17804</strain>
    </source>
</reference>
<dbReference type="STRING" id="698492.A0A0E9N9I5"/>
<evidence type="ECO:0000313" key="3">
    <source>
        <dbReference type="Proteomes" id="UP000033140"/>
    </source>
</evidence>
<dbReference type="SUPFAM" id="SSF141673">
    <property type="entry name" value="MOSC N-terminal domain-like"/>
    <property type="match status" value="1"/>
</dbReference>
<sequence>MASAFSSVISSVSSSAASLFGRLPSAVDPIPEEDQQAKLRIKQLHIYPIKSCRGLAVSSATLDQYGLSGDHTMMFVERKYVDGETKWATMTLKQCARLAHVRVDLDLEDGDKWYRVSIDEASIRIPRQFDALESLPRLENSIMLWKCPHRPIDLGEPYASFFSKALGRKVKLCHRYGGRPVTGNMPDLSSPRELETNLNDAYPLLVVNASSLKELNARLDEAVTMERFRPNVVLEGEDVEAWDEDTWQTLQVLRSQQPATKDEDMVDNSKKPVMTIHTPSRCPRCVVTAVDLDKAEQTLQPLKELSKYRRVDEGKKWSPCFGLYGVPDVTEGELRVGDTVQVTERGEHFFVEPSHPAEKDVAVSHSCDDFHRLLQKFFVVNRCVSVPVVLCPQAECLYREACSVRSSVNFIVVILTLSLNVNSQLGYQAKQINKKSTKPTP</sequence>
<reference evidence="2 3" key="2">
    <citation type="journal article" date="2014" name="J. Gen. Appl. Microbiol.">
        <title>The early diverging ascomycetous budding yeast Saitoella complicata has three histone deacetylases belonging to the Clr6, Hos2, and Rpd3 lineages.</title>
        <authorList>
            <person name="Nishida H."/>
            <person name="Matsumoto T."/>
            <person name="Kondo S."/>
            <person name="Hamamoto M."/>
            <person name="Yoshikawa H."/>
        </authorList>
    </citation>
    <scope>NUCLEOTIDE SEQUENCE [LARGE SCALE GENOMIC DNA]</scope>
    <source>
        <strain evidence="2 3">NRRL Y-17804</strain>
    </source>
</reference>
<dbReference type="OMA" id="AHDRSFM"/>
<dbReference type="PANTHER" id="PTHR14237">
    <property type="entry name" value="MOLYBDOPTERIN COFACTOR SULFURASE MOSC"/>
    <property type="match status" value="1"/>
</dbReference>
<dbReference type="SUPFAM" id="SSF50800">
    <property type="entry name" value="PK beta-barrel domain-like"/>
    <property type="match status" value="1"/>
</dbReference>
<organism evidence="2 3">
    <name type="scientific">Saitoella complicata (strain BCRC 22490 / CBS 7301 / JCM 7358 / NBRC 10748 / NRRL Y-17804)</name>
    <dbReference type="NCBI Taxonomy" id="698492"/>
    <lineage>
        <taxon>Eukaryota</taxon>
        <taxon>Fungi</taxon>
        <taxon>Dikarya</taxon>
        <taxon>Ascomycota</taxon>
        <taxon>Taphrinomycotina</taxon>
        <taxon>Taphrinomycotina incertae sedis</taxon>
        <taxon>Saitoella</taxon>
    </lineage>
</organism>
<accession>A0A0E9N9I5</accession>
<feature type="domain" description="MOSC" evidence="1">
    <location>
        <begin position="179"/>
        <end position="343"/>
    </location>
</feature>
<reference evidence="2 3" key="3">
    <citation type="journal article" date="2015" name="Genome Announc.">
        <title>Draft Genome Sequence of the Archiascomycetous Yeast Saitoella complicata.</title>
        <authorList>
            <person name="Yamauchi K."/>
            <person name="Kondo S."/>
            <person name="Hamamoto M."/>
            <person name="Takahashi Y."/>
            <person name="Ogura Y."/>
            <person name="Hayashi T."/>
            <person name="Nishida H."/>
        </authorList>
    </citation>
    <scope>NUCLEOTIDE SEQUENCE [LARGE SCALE GENOMIC DNA]</scope>
    <source>
        <strain evidence="2 3">NRRL Y-17804</strain>
    </source>
</reference>